<organism evidence="1 2">
    <name type="scientific">Periplaneta americana</name>
    <name type="common">American cockroach</name>
    <name type="synonym">Blatta americana</name>
    <dbReference type="NCBI Taxonomy" id="6978"/>
    <lineage>
        <taxon>Eukaryota</taxon>
        <taxon>Metazoa</taxon>
        <taxon>Ecdysozoa</taxon>
        <taxon>Arthropoda</taxon>
        <taxon>Hexapoda</taxon>
        <taxon>Insecta</taxon>
        <taxon>Pterygota</taxon>
        <taxon>Neoptera</taxon>
        <taxon>Polyneoptera</taxon>
        <taxon>Dictyoptera</taxon>
        <taxon>Blattodea</taxon>
        <taxon>Blattoidea</taxon>
        <taxon>Blattidae</taxon>
        <taxon>Blattinae</taxon>
        <taxon>Periplaneta</taxon>
    </lineage>
</organism>
<keyword evidence="2" id="KW-1185">Reference proteome</keyword>
<protein>
    <submittedName>
        <fullName evidence="1">Uncharacterized protein</fullName>
    </submittedName>
</protein>
<dbReference type="Proteomes" id="UP001148838">
    <property type="component" value="Unassembled WGS sequence"/>
</dbReference>
<sequence length="318" mass="35259">MMIKIRKGEEKTRCRHVAYFCRRARSGPPGLSSTSDGRITINNRILKSASLLNKLRPSLPERASERCGTAHALAVLFPPARPAELSTKSSRRFPPPPSTDRQLLMDSTVNQGSIASNSRATAPRLPAPQGCKVCDMGSGSSDKNSKWWPCNLKLSHHHHRTPSGPSLILIRSGLPRVAMSPARNLAEDRNRIGLETAVNELANRYEGSDVTDASQQQFSHGVYCQIDNNHFAHGEEEEEEEEEEEGAVERIEAAIIKIWLSASLAEGGCLSTFPTLKSYLESTDEELPQEVQHVIVEHLNDLATSFRDYFQQILKTHG</sequence>
<dbReference type="EMBL" id="JAJSOF020000001">
    <property type="protein sequence ID" value="KAJ4452167.1"/>
    <property type="molecule type" value="Genomic_DNA"/>
</dbReference>
<gene>
    <name evidence="1" type="ORF">ANN_03685</name>
</gene>
<evidence type="ECO:0000313" key="2">
    <source>
        <dbReference type="Proteomes" id="UP001148838"/>
    </source>
</evidence>
<reference evidence="1 2" key="1">
    <citation type="journal article" date="2022" name="Allergy">
        <title>Genome assembly and annotation of Periplaneta americana reveal a comprehensive cockroach allergen profile.</title>
        <authorList>
            <person name="Wang L."/>
            <person name="Xiong Q."/>
            <person name="Saelim N."/>
            <person name="Wang L."/>
            <person name="Nong W."/>
            <person name="Wan A.T."/>
            <person name="Shi M."/>
            <person name="Liu X."/>
            <person name="Cao Q."/>
            <person name="Hui J.H.L."/>
            <person name="Sookrung N."/>
            <person name="Leung T.F."/>
            <person name="Tungtrongchitr A."/>
            <person name="Tsui S.K.W."/>
        </authorList>
    </citation>
    <scope>NUCLEOTIDE SEQUENCE [LARGE SCALE GENOMIC DNA]</scope>
    <source>
        <strain evidence="1">PWHHKU_190912</strain>
    </source>
</reference>
<evidence type="ECO:0000313" key="1">
    <source>
        <dbReference type="EMBL" id="KAJ4452167.1"/>
    </source>
</evidence>
<proteinExistence type="predicted"/>
<name>A0ABQ8U1N4_PERAM</name>
<accession>A0ABQ8U1N4</accession>
<comment type="caution">
    <text evidence="1">The sequence shown here is derived from an EMBL/GenBank/DDBJ whole genome shotgun (WGS) entry which is preliminary data.</text>
</comment>